<reference evidence="2 3" key="1">
    <citation type="submission" date="2018-07" db="EMBL/GenBank/DDBJ databases">
        <title>Genomic Encyclopedia of Type Strains, Phase IV (KMG-IV): sequencing the most valuable type-strain genomes for metagenomic binning, comparative biology and taxonomic classification.</title>
        <authorList>
            <person name="Goeker M."/>
        </authorList>
    </citation>
    <scope>NUCLEOTIDE SEQUENCE [LARGE SCALE GENOMIC DNA]</scope>
    <source>
        <strain evidence="2 3">DSM 44952</strain>
    </source>
</reference>
<evidence type="ECO:0008006" key="4">
    <source>
        <dbReference type="Google" id="ProtNLM"/>
    </source>
</evidence>
<dbReference type="EMBL" id="QQAZ01000003">
    <property type="protein sequence ID" value="RDI52658.1"/>
    <property type="molecule type" value="Genomic_DNA"/>
</dbReference>
<proteinExistence type="predicted"/>
<keyword evidence="1" id="KW-0732">Signal</keyword>
<comment type="caution">
    <text evidence="2">The sequence shown here is derived from an EMBL/GenBank/DDBJ whole genome shotgun (WGS) entry which is preliminary data.</text>
</comment>
<sequence length="72" mass="7850">MRKRLFTVALMTGGIILGSPGLSSAALEGPFEGEHACFKIQQSTPDSTACFERPQGSGQWYFDGPLRNNPYL</sequence>
<dbReference type="STRING" id="1210089.GCA_001613165_03501"/>
<dbReference type="Proteomes" id="UP000255355">
    <property type="component" value="Unassembled WGS sequence"/>
</dbReference>
<feature type="signal peptide" evidence="1">
    <location>
        <begin position="1"/>
        <end position="25"/>
    </location>
</feature>
<keyword evidence="3" id="KW-1185">Reference proteome</keyword>
<organism evidence="2 3">
    <name type="scientific">Nocardia mexicana</name>
    <dbReference type="NCBI Taxonomy" id="279262"/>
    <lineage>
        <taxon>Bacteria</taxon>
        <taxon>Bacillati</taxon>
        <taxon>Actinomycetota</taxon>
        <taxon>Actinomycetes</taxon>
        <taxon>Mycobacteriales</taxon>
        <taxon>Nocardiaceae</taxon>
        <taxon>Nocardia</taxon>
    </lineage>
</organism>
<evidence type="ECO:0000313" key="2">
    <source>
        <dbReference type="EMBL" id="RDI52658.1"/>
    </source>
</evidence>
<gene>
    <name evidence="2" type="ORF">DFR68_10342</name>
</gene>
<protein>
    <recommendedName>
        <fullName evidence="4">Secreted protein</fullName>
    </recommendedName>
</protein>
<evidence type="ECO:0000256" key="1">
    <source>
        <dbReference type="SAM" id="SignalP"/>
    </source>
</evidence>
<evidence type="ECO:0000313" key="3">
    <source>
        <dbReference type="Proteomes" id="UP000255355"/>
    </source>
</evidence>
<name>A0A370H7N4_9NOCA</name>
<accession>A0A370H7N4</accession>
<dbReference type="AlphaFoldDB" id="A0A370H7N4"/>
<feature type="chain" id="PRO_5016810390" description="Secreted protein" evidence="1">
    <location>
        <begin position="26"/>
        <end position="72"/>
    </location>
</feature>